<name>A0A286E6G5_9NEIS</name>
<dbReference type="SUPFAM" id="SSF50494">
    <property type="entry name" value="Trypsin-like serine proteases"/>
    <property type="match status" value="1"/>
</dbReference>
<dbReference type="CDD" id="cd21112">
    <property type="entry name" value="alphaLP-like"/>
    <property type="match status" value="1"/>
</dbReference>
<protein>
    <recommendedName>
        <fullName evidence="4">Trypsin</fullName>
    </recommendedName>
</protein>
<evidence type="ECO:0008006" key="4">
    <source>
        <dbReference type="Google" id="ProtNLM"/>
    </source>
</evidence>
<evidence type="ECO:0000256" key="1">
    <source>
        <dbReference type="SAM" id="MobiDB-lite"/>
    </source>
</evidence>
<organism evidence="2 3">
    <name type="scientific">Alysiella filiformis DSM 16848</name>
    <dbReference type="NCBI Taxonomy" id="1120981"/>
    <lineage>
        <taxon>Bacteria</taxon>
        <taxon>Pseudomonadati</taxon>
        <taxon>Pseudomonadota</taxon>
        <taxon>Betaproteobacteria</taxon>
        <taxon>Neisseriales</taxon>
        <taxon>Neisseriaceae</taxon>
        <taxon>Alysiella</taxon>
    </lineage>
</organism>
<evidence type="ECO:0000313" key="3">
    <source>
        <dbReference type="Proteomes" id="UP000219669"/>
    </source>
</evidence>
<dbReference type="AlphaFoldDB" id="A0A286E6G5"/>
<dbReference type="Proteomes" id="UP000219669">
    <property type="component" value="Unassembled WGS sequence"/>
</dbReference>
<dbReference type="EMBL" id="OCNF01000004">
    <property type="protein sequence ID" value="SOD66483.1"/>
    <property type="molecule type" value="Genomic_DNA"/>
</dbReference>
<gene>
    <name evidence="2" type="ORF">SAMN02746062_00622</name>
</gene>
<evidence type="ECO:0000313" key="2">
    <source>
        <dbReference type="EMBL" id="SOD66483.1"/>
    </source>
</evidence>
<keyword evidence="3" id="KW-1185">Reference proteome</keyword>
<dbReference type="InterPro" id="IPR009003">
    <property type="entry name" value="Peptidase_S1_PA"/>
</dbReference>
<dbReference type="InterPro" id="IPR043504">
    <property type="entry name" value="Peptidase_S1_PA_chymotrypsin"/>
</dbReference>
<feature type="region of interest" description="Disordered" evidence="1">
    <location>
        <begin position="138"/>
        <end position="178"/>
    </location>
</feature>
<sequence>MRCWLFVNFFQLVRKLFLFTYHFKDIYDENFKFKKLFPCAAIISALFVSPVSLANETESETMTQAEALAIDAKHYAAAYGVDETEAMRRLLIMHGSTEEIEALEKTYQDRLAGVYFDNGANFGLNFVLTGDETPQERKLIRKAQKAERKAEKQAAKEEKKAAKQQAKDEKKQQKADQKMQKHYAKWGITEVDVNKAISMIEQPTEAKVKFRAKAKDKREKQVEKLGKNLDKLNKQIGNLVGTYFDVRDEKFVIQINEKDNAKFGLTAEKVNQIATTILNEPVKVENVPAYFTNQSIKGGTSLQGNLGICTSGFVVKDRTTGQIGIVTAGHCSKHSTFTYTDRDGTIVQMKLVRSEESEKSDMAFYVPVTTTKASPSFYPDSGNKPRNLVGWKSVSATNEKGFLTTGSFLCMYGQTTGVQSCGEVVDKNFAPRTFNANGQEVGCGKAGQPFIACGKNFVLIQPKEKSGQAGLKCAAGDSGGPWFAYGNAYGIYKGGVPIDENGYCSHAVYTPIIRINDLDLTLYYGK</sequence>
<reference evidence="2 3" key="1">
    <citation type="submission" date="2017-09" db="EMBL/GenBank/DDBJ databases">
        <authorList>
            <person name="Ehlers B."/>
            <person name="Leendertz F.H."/>
        </authorList>
    </citation>
    <scope>NUCLEOTIDE SEQUENCE [LARGE SCALE GENOMIC DNA]</scope>
    <source>
        <strain evidence="2 3">DSM 16848</strain>
    </source>
</reference>
<proteinExistence type="predicted"/>
<dbReference type="Gene3D" id="2.40.10.10">
    <property type="entry name" value="Trypsin-like serine proteases"/>
    <property type="match status" value="2"/>
</dbReference>
<accession>A0A286E6G5</accession>